<feature type="domain" description="Saccharopine dehydrogenase NADP binding" evidence="2">
    <location>
        <begin position="7"/>
        <end position="140"/>
    </location>
</feature>
<keyword evidence="4" id="KW-1185">Reference proteome</keyword>
<sequence length="442" mass="49328">MTKDLDIVVFGATGFTGRFVVEEICRTANSLHKLKWAISGRSEQLLLEVANIISISSSNNVRQPEVIVADVSNPESLHTLAKRAKVFIDCVGPFRLYGEPVVRVCIENETDYIDISGEVEYIEQIQLTYNDPAKSNNVSIVPACGYDSIPADMGLLFTKQQLDAKSAIPSQIEMFSGFCTGSAGMCANYGTYASLVYSISNINSLRELRKHANRPIVPRVGSKLELLPSRTFDKRVNGYIIPSITTDHSILKLGQQLDIMFNTGVLPAQISSYLVFSRFRYLAMMMFSGSIFKFLAKYEWGRNLLLKYPKFFSFGFFTKDGPTLEQIKQCSFYHRFYAKGISKNRLTTEDTNLINSTEQIKPLSILPHLQPDVEIVTEVKGPDAGYATTPITVVQCAYTLLTEKSNIPKGVCTPSVAFGKTSLLQRLKDNGIEFNVIGDHFY</sequence>
<dbReference type="GO" id="GO:0009247">
    <property type="term" value="P:glycolipid biosynthetic process"/>
    <property type="evidence" value="ECO:0007669"/>
    <property type="project" value="TreeGrafter"/>
</dbReference>
<proteinExistence type="inferred from homology"/>
<accession>A0A397TJI9</accession>
<gene>
    <name evidence="3" type="ORF">C1645_732710</name>
</gene>
<evidence type="ECO:0000313" key="4">
    <source>
        <dbReference type="Proteomes" id="UP000265703"/>
    </source>
</evidence>
<dbReference type="InterPro" id="IPR051276">
    <property type="entry name" value="Saccharopine_DH-like_oxidrdct"/>
</dbReference>
<dbReference type="GO" id="GO:0005886">
    <property type="term" value="C:plasma membrane"/>
    <property type="evidence" value="ECO:0007669"/>
    <property type="project" value="TreeGrafter"/>
</dbReference>
<comment type="similarity">
    <text evidence="1">Belongs to the saccharopine dehydrogenase family.</text>
</comment>
<dbReference type="PANTHER" id="PTHR12286">
    <property type="entry name" value="SACCHAROPINE DEHYDROGENASE-LIKE OXIDOREDUCTASE"/>
    <property type="match status" value="1"/>
</dbReference>
<dbReference type="Gene3D" id="3.40.50.720">
    <property type="entry name" value="NAD(P)-binding Rossmann-like Domain"/>
    <property type="match status" value="1"/>
</dbReference>
<evidence type="ECO:0000313" key="3">
    <source>
        <dbReference type="EMBL" id="RIA97106.1"/>
    </source>
</evidence>
<dbReference type="GO" id="GO:0005739">
    <property type="term" value="C:mitochondrion"/>
    <property type="evidence" value="ECO:0007669"/>
    <property type="project" value="TreeGrafter"/>
</dbReference>
<dbReference type="InterPro" id="IPR036291">
    <property type="entry name" value="NAD(P)-bd_dom_sf"/>
</dbReference>
<organism evidence="3 4">
    <name type="scientific">Glomus cerebriforme</name>
    <dbReference type="NCBI Taxonomy" id="658196"/>
    <lineage>
        <taxon>Eukaryota</taxon>
        <taxon>Fungi</taxon>
        <taxon>Fungi incertae sedis</taxon>
        <taxon>Mucoromycota</taxon>
        <taxon>Glomeromycotina</taxon>
        <taxon>Glomeromycetes</taxon>
        <taxon>Glomerales</taxon>
        <taxon>Glomeraceae</taxon>
        <taxon>Glomus</taxon>
    </lineage>
</organism>
<comment type="caution">
    <text evidence="3">The sequence shown here is derived from an EMBL/GenBank/DDBJ whole genome shotgun (WGS) entry which is preliminary data.</text>
</comment>
<evidence type="ECO:0000259" key="2">
    <source>
        <dbReference type="Pfam" id="PF03435"/>
    </source>
</evidence>
<evidence type="ECO:0000256" key="1">
    <source>
        <dbReference type="ARBA" id="ARBA00038048"/>
    </source>
</evidence>
<dbReference type="Proteomes" id="UP000265703">
    <property type="component" value="Unassembled WGS sequence"/>
</dbReference>
<reference evidence="3 4" key="1">
    <citation type="submission" date="2018-06" db="EMBL/GenBank/DDBJ databases">
        <title>Comparative genomics reveals the genomic features of Rhizophagus irregularis, R. cerebriforme, R. diaphanum and Gigaspora rosea, and their symbiotic lifestyle signature.</title>
        <authorList>
            <person name="Morin E."/>
            <person name="San Clemente H."/>
            <person name="Chen E.C.H."/>
            <person name="De La Providencia I."/>
            <person name="Hainaut M."/>
            <person name="Kuo A."/>
            <person name="Kohler A."/>
            <person name="Murat C."/>
            <person name="Tang N."/>
            <person name="Roy S."/>
            <person name="Loubradou J."/>
            <person name="Henrissat B."/>
            <person name="Grigoriev I.V."/>
            <person name="Corradi N."/>
            <person name="Roux C."/>
            <person name="Martin F.M."/>
        </authorList>
    </citation>
    <scope>NUCLEOTIDE SEQUENCE [LARGE SCALE GENOMIC DNA]</scope>
    <source>
        <strain evidence="3 4">DAOM 227022</strain>
    </source>
</reference>
<dbReference type="Pfam" id="PF03435">
    <property type="entry name" value="Sacchrp_dh_NADP"/>
    <property type="match status" value="1"/>
</dbReference>
<dbReference type="InterPro" id="IPR005097">
    <property type="entry name" value="Sacchrp_dh_NADP-bd"/>
</dbReference>
<dbReference type="FunFam" id="3.40.50.720:FF:000178">
    <property type="entry name" value="Saccharopine dehydrogenase-like oxidoreductase"/>
    <property type="match status" value="1"/>
</dbReference>
<dbReference type="PANTHER" id="PTHR12286:SF5">
    <property type="entry name" value="SACCHAROPINE DEHYDROGENASE-LIKE OXIDOREDUCTASE"/>
    <property type="match status" value="1"/>
</dbReference>
<dbReference type="AlphaFoldDB" id="A0A397TJI9"/>
<dbReference type="EMBL" id="QKYT01000034">
    <property type="protein sequence ID" value="RIA97106.1"/>
    <property type="molecule type" value="Genomic_DNA"/>
</dbReference>
<protein>
    <submittedName>
        <fullName evidence="3">Saccharopine dehydrogenase-like oxidoreductase</fullName>
    </submittedName>
</protein>
<name>A0A397TJI9_9GLOM</name>
<dbReference type="SUPFAM" id="SSF51735">
    <property type="entry name" value="NAD(P)-binding Rossmann-fold domains"/>
    <property type="match status" value="1"/>
</dbReference>
<dbReference type="GO" id="GO:0005811">
    <property type="term" value="C:lipid droplet"/>
    <property type="evidence" value="ECO:0007669"/>
    <property type="project" value="TreeGrafter"/>
</dbReference>
<dbReference type="OrthoDB" id="10268090at2759"/>